<dbReference type="PROSITE" id="PS51318">
    <property type="entry name" value="TAT"/>
    <property type="match status" value="1"/>
</dbReference>
<keyword evidence="7" id="KW-1185">Reference proteome</keyword>
<reference evidence="6 7" key="1">
    <citation type="submission" date="2023-09" db="EMBL/GenBank/DDBJ databases">
        <authorList>
            <person name="Rey-Velasco X."/>
        </authorList>
    </citation>
    <scope>NUCLEOTIDE SEQUENCE [LARGE SCALE GENOMIC DNA]</scope>
    <source>
        <strain evidence="6 7">W335</strain>
    </source>
</reference>
<dbReference type="Pfam" id="PF07992">
    <property type="entry name" value="Pyr_redox_2"/>
    <property type="match status" value="1"/>
</dbReference>
<dbReference type="InterPro" id="IPR015323">
    <property type="entry name" value="FlavoCytC_S_DH_flav-bd"/>
</dbReference>
<feature type="domain" description="Sulfide dehydrogenase [flavocytochrome c] flavoprotein chain central" evidence="5">
    <location>
        <begin position="167"/>
        <end position="280"/>
    </location>
</feature>
<organism evidence="6 7">
    <name type="scientific">Spectribacter hydrogenoxidans</name>
    <dbReference type="NCBI Taxonomy" id="3075608"/>
    <lineage>
        <taxon>Bacteria</taxon>
        <taxon>Pseudomonadati</taxon>
        <taxon>Pseudomonadota</taxon>
        <taxon>Gammaproteobacteria</taxon>
        <taxon>Salinisphaerales</taxon>
        <taxon>Salinisphaeraceae</taxon>
        <taxon>Spectribacter</taxon>
    </lineage>
</organism>
<feature type="domain" description="Flavocytochrome c sulphide dehydrogenase flavin-binding" evidence="4">
    <location>
        <begin position="358"/>
        <end position="424"/>
    </location>
</feature>
<dbReference type="RefSeq" id="WP_311651545.1">
    <property type="nucleotide sequence ID" value="NZ_JAVRIB010000002.1"/>
</dbReference>
<evidence type="ECO:0000256" key="2">
    <source>
        <dbReference type="ARBA" id="ARBA00022827"/>
    </source>
</evidence>
<dbReference type="SUPFAM" id="SSF51905">
    <property type="entry name" value="FAD/NAD(P)-binding domain"/>
    <property type="match status" value="2"/>
</dbReference>
<name>A0ABU3BWY6_9GAMM</name>
<feature type="domain" description="FAD/NAD(P)-binding" evidence="3">
    <location>
        <begin position="33"/>
        <end position="152"/>
    </location>
</feature>
<dbReference type="InterPro" id="IPR006311">
    <property type="entry name" value="TAT_signal"/>
</dbReference>
<evidence type="ECO:0000259" key="4">
    <source>
        <dbReference type="Pfam" id="PF09242"/>
    </source>
</evidence>
<evidence type="ECO:0000313" key="7">
    <source>
        <dbReference type="Proteomes" id="UP001251857"/>
    </source>
</evidence>
<dbReference type="PANTHER" id="PTHR43755:SF1">
    <property type="entry name" value="FAD-DEPENDENT PYRIDINE NUCLEOTIDE-DISULPHIDE OXIDOREDUCTASE"/>
    <property type="match status" value="1"/>
</dbReference>
<proteinExistence type="predicted"/>
<dbReference type="EMBL" id="JAVRIB010000002">
    <property type="protein sequence ID" value="MDT0633819.1"/>
    <property type="molecule type" value="Genomic_DNA"/>
</dbReference>
<dbReference type="InterPro" id="IPR052541">
    <property type="entry name" value="SQRD"/>
</dbReference>
<evidence type="ECO:0000259" key="3">
    <source>
        <dbReference type="Pfam" id="PF07992"/>
    </source>
</evidence>
<dbReference type="Gene3D" id="3.50.50.60">
    <property type="entry name" value="FAD/NAD(P)-binding domain"/>
    <property type="match status" value="2"/>
</dbReference>
<dbReference type="Proteomes" id="UP001251857">
    <property type="component" value="Unassembled WGS sequence"/>
</dbReference>
<dbReference type="Pfam" id="PF21706">
    <property type="entry name" value="FCSD_central"/>
    <property type="match status" value="1"/>
</dbReference>
<dbReference type="Gene3D" id="3.90.760.10">
    <property type="entry name" value="Flavocytochrome c sulphide dehydrogenase, flavin-binding domain"/>
    <property type="match status" value="1"/>
</dbReference>
<dbReference type="Pfam" id="PF09242">
    <property type="entry name" value="FCSD-flav_bind"/>
    <property type="match status" value="1"/>
</dbReference>
<dbReference type="SUPFAM" id="SSF55424">
    <property type="entry name" value="FAD/NAD-linked reductases, dimerisation (C-terminal) domain"/>
    <property type="match status" value="1"/>
</dbReference>
<dbReference type="InterPro" id="IPR023753">
    <property type="entry name" value="FAD/NAD-binding_dom"/>
</dbReference>
<dbReference type="InterPro" id="IPR036188">
    <property type="entry name" value="FAD/NAD-bd_sf"/>
</dbReference>
<evidence type="ECO:0000256" key="1">
    <source>
        <dbReference type="ARBA" id="ARBA00022630"/>
    </source>
</evidence>
<dbReference type="InterPro" id="IPR037092">
    <property type="entry name" value="FlavoCytC_S_DH_flav-bd_sf"/>
</dbReference>
<keyword evidence="1" id="KW-0285">Flavoprotein</keyword>
<gene>
    <name evidence="6" type="ORF">RM532_02480</name>
</gene>
<sequence length="431" mass="45866">MGLSRRELLRGAAGIAGLGMFGAGFSATPAEGRVVIVGGGFGGATCARYLRAIAPAVSVTLIERRTRLATGPFCNTVVAGLNPIEAITVDHRALAAAGVNVVQADVRDLDPVARRVRLPDGDTLAADHLVVAPGIDFDWFPIEGYGPKVTDALPHAWTADRDQIVNLRNQLRAMPEDGVVAIAIPPNPYRCPPGPYERASLIGHFLEQHKPRAKLLLLDAKDHFSKEALFRAGWAEHYGERIEWIGRPQGGAVVAVDAGNRTLVTAGGERVRADVINVIPPQIAGALARDVDLTDISDWAPVDHRSFESTRHRRVHVLGDACQGGPMPKSGYAANVQGKICAHAIAASLAGDTFAGTRLINACYSLVTPDHGISVSQVYDLNGRHFAAIEDAGGTSPLAASVDDRARVAGYARSWYRNIVRDTFGDPTNIG</sequence>
<comment type="caution">
    <text evidence="6">The sequence shown here is derived from an EMBL/GenBank/DDBJ whole genome shotgun (WGS) entry which is preliminary data.</text>
</comment>
<evidence type="ECO:0000313" key="6">
    <source>
        <dbReference type="EMBL" id="MDT0633819.1"/>
    </source>
</evidence>
<dbReference type="PANTHER" id="PTHR43755">
    <property type="match status" value="1"/>
</dbReference>
<protein>
    <submittedName>
        <fullName evidence="6">FCSD flavin-binding domain-containing protein</fullName>
    </submittedName>
</protein>
<dbReference type="InterPro" id="IPR016156">
    <property type="entry name" value="FAD/NAD-linked_Rdtase_dimer_sf"/>
</dbReference>
<keyword evidence="2" id="KW-0274">FAD</keyword>
<evidence type="ECO:0000259" key="5">
    <source>
        <dbReference type="Pfam" id="PF21706"/>
    </source>
</evidence>
<accession>A0ABU3BWY6</accession>
<dbReference type="InterPro" id="IPR049386">
    <property type="entry name" value="FCSD_central"/>
</dbReference>